<protein>
    <submittedName>
        <fullName evidence="1">Uncharacterized protein</fullName>
    </submittedName>
</protein>
<reference evidence="1 2" key="1">
    <citation type="submission" date="2021-06" db="EMBL/GenBank/DDBJ databases">
        <title>Caerostris extrusa draft genome.</title>
        <authorList>
            <person name="Kono N."/>
            <person name="Arakawa K."/>
        </authorList>
    </citation>
    <scope>NUCLEOTIDE SEQUENCE [LARGE SCALE GENOMIC DNA]</scope>
</reference>
<comment type="caution">
    <text evidence="1">The sequence shown here is derived from an EMBL/GenBank/DDBJ whole genome shotgun (WGS) entry which is preliminary data.</text>
</comment>
<name>A0AAV4XKR8_CAEEX</name>
<evidence type="ECO:0000313" key="2">
    <source>
        <dbReference type="Proteomes" id="UP001054945"/>
    </source>
</evidence>
<accession>A0AAV4XKR8</accession>
<proteinExistence type="predicted"/>
<dbReference type="Proteomes" id="UP001054945">
    <property type="component" value="Unassembled WGS sequence"/>
</dbReference>
<evidence type="ECO:0000313" key="1">
    <source>
        <dbReference type="EMBL" id="GIY95781.1"/>
    </source>
</evidence>
<keyword evidence="2" id="KW-1185">Reference proteome</keyword>
<dbReference type="AlphaFoldDB" id="A0AAV4XKR8"/>
<organism evidence="1 2">
    <name type="scientific">Caerostris extrusa</name>
    <name type="common">Bark spider</name>
    <name type="synonym">Caerostris bankana</name>
    <dbReference type="NCBI Taxonomy" id="172846"/>
    <lineage>
        <taxon>Eukaryota</taxon>
        <taxon>Metazoa</taxon>
        <taxon>Ecdysozoa</taxon>
        <taxon>Arthropoda</taxon>
        <taxon>Chelicerata</taxon>
        <taxon>Arachnida</taxon>
        <taxon>Araneae</taxon>
        <taxon>Araneomorphae</taxon>
        <taxon>Entelegynae</taxon>
        <taxon>Araneoidea</taxon>
        <taxon>Araneidae</taxon>
        <taxon>Caerostris</taxon>
    </lineage>
</organism>
<gene>
    <name evidence="1" type="ORF">CEXT_631611</name>
</gene>
<sequence>MKDDVESLLCLIYFLRYQENETKIKGEIYKRRRNDKRTDASFLLCYVIFFCSKMERREEFDWKDQVYWWKRNSYNDVSGIWEMA</sequence>
<dbReference type="EMBL" id="BPLR01000576">
    <property type="protein sequence ID" value="GIY95781.1"/>
    <property type="molecule type" value="Genomic_DNA"/>
</dbReference>